<dbReference type="EMBL" id="BAAAHE010000007">
    <property type="protein sequence ID" value="GAA0609150.1"/>
    <property type="molecule type" value="Genomic_DNA"/>
</dbReference>
<evidence type="ECO:0000259" key="1">
    <source>
        <dbReference type="Pfam" id="PF01796"/>
    </source>
</evidence>
<feature type="domain" description="ChsH2 rubredoxin-like zinc ribbon" evidence="2">
    <location>
        <begin position="21"/>
        <end position="46"/>
    </location>
</feature>
<evidence type="ECO:0008006" key="5">
    <source>
        <dbReference type="Google" id="ProtNLM"/>
    </source>
</evidence>
<proteinExistence type="predicted"/>
<evidence type="ECO:0000313" key="3">
    <source>
        <dbReference type="EMBL" id="GAA0609150.1"/>
    </source>
</evidence>
<sequence length="129" mass="14114">MPAQIPAVDYLVLGNEPHLQVWRCDDCSAAYFDRRNGCARCFGTAFTRQPVASEGVVRAFTRVERGAKEPFTSVVVDLGEGVHVKANLRGVDDPNLITPDFKVRMFTYVVGTDDEGTEAVAFAFEPVGS</sequence>
<organism evidence="3 4">
    <name type="scientific">Sporichthya brevicatena</name>
    <dbReference type="NCBI Taxonomy" id="171442"/>
    <lineage>
        <taxon>Bacteria</taxon>
        <taxon>Bacillati</taxon>
        <taxon>Actinomycetota</taxon>
        <taxon>Actinomycetes</taxon>
        <taxon>Sporichthyales</taxon>
        <taxon>Sporichthyaceae</taxon>
        <taxon>Sporichthya</taxon>
    </lineage>
</organism>
<comment type="caution">
    <text evidence="3">The sequence shown here is derived from an EMBL/GenBank/DDBJ whole genome shotgun (WGS) entry which is preliminary data.</text>
</comment>
<accession>A0ABN1GDB2</accession>
<dbReference type="InterPro" id="IPR012340">
    <property type="entry name" value="NA-bd_OB-fold"/>
</dbReference>
<dbReference type="InterPro" id="IPR022002">
    <property type="entry name" value="ChsH2_Znr"/>
</dbReference>
<evidence type="ECO:0000259" key="2">
    <source>
        <dbReference type="Pfam" id="PF12172"/>
    </source>
</evidence>
<feature type="domain" description="ChsH2 C-terminal OB-fold" evidence="1">
    <location>
        <begin position="49"/>
        <end position="105"/>
    </location>
</feature>
<keyword evidence="4" id="KW-1185">Reference proteome</keyword>
<evidence type="ECO:0000313" key="4">
    <source>
        <dbReference type="Proteomes" id="UP001500957"/>
    </source>
</evidence>
<dbReference type="InterPro" id="IPR002878">
    <property type="entry name" value="ChsH2_C"/>
</dbReference>
<dbReference type="Pfam" id="PF01796">
    <property type="entry name" value="OB_ChsH2_C"/>
    <property type="match status" value="1"/>
</dbReference>
<reference evidence="3 4" key="1">
    <citation type="journal article" date="2019" name="Int. J. Syst. Evol. Microbiol.">
        <title>The Global Catalogue of Microorganisms (GCM) 10K type strain sequencing project: providing services to taxonomists for standard genome sequencing and annotation.</title>
        <authorList>
            <consortium name="The Broad Institute Genomics Platform"/>
            <consortium name="The Broad Institute Genome Sequencing Center for Infectious Disease"/>
            <person name="Wu L."/>
            <person name="Ma J."/>
        </authorList>
    </citation>
    <scope>NUCLEOTIDE SEQUENCE [LARGE SCALE GENOMIC DNA]</scope>
    <source>
        <strain evidence="3 4">JCM 10671</strain>
    </source>
</reference>
<dbReference type="Pfam" id="PF12172">
    <property type="entry name" value="zf-ChsH2"/>
    <property type="match status" value="1"/>
</dbReference>
<gene>
    <name evidence="3" type="ORF">GCM10009547_09010</name>
</gene>
<dbReference type="Proteomes" id="UP001500957">
    <property type="component" value="Unassembled WGS sequence"/>
</dbReference>
<protein>
    <recommendedName>
        <fullName evidence="5">DUF35 domain-containing protein</fullName>
    </recommendedName>
</protein>
<dbReference type="RefSeq" id="WP_344602052.1">
    <property type="nucleotide sequence ID" value="NZ_BAAAHE010000007.1"/>
</dbReference>
<name>A0ABN1GDB2_9ACTN</name>
<dbReference type="SUPFAM" id="SSF50249">
    <property type="entry name" value="Nucleic acid-binding proteins"/>
    <property type="match status" value="1"/>
</dbReference>